<dbReference type="GO" id="GO:0016747">
    <property type="term" value="F:acyltransferase activity, transferring groups other than amino-acyl groups"/>
    <property type="evidence" value="ECO:0007669"/>
    <property type="project" value="InterPro"/>
</dbReference>
<keyword evidence="6" id="KW-1185">Reference proteome</keyword>
<dbReference type="InterPro" id="IPR051531">
    <property type="entry name" value="N-acetyltransferase"/>
</dbReference>
<dbReference type="PANTHER" id="PTHR43792:SF8">
    <property type="entry name" value="[RIBOSOMAL PROTEIN US5]-ALANINE N-ACETYLTRANSFERASE"/>
    <property type="match status" value="1"/>
</dbReference>
<accession>A0A7W2I8Z4</accession>
<dbReference type="Gene3D" id="3.40.630.30">
    <property type="match status" value="1"/>
</dbReference>
<dbReference type="PROSITE" id="PS51186">
    <property type="entry name" value="GNAT"/>
    <property type="match status" value="1"/>
</dbReference>
<keyword evidence="2" id="KW-0012">Acyltransferase</keyword>
<gene>
    <name evidence="5" type="ORF">H3H36_21850</name>
</gene>
<organism evidence="5 6">
    <name type="scientific">Rugamonas fusca</name>
    <dbReference type="NCBI Taxonomy" id="2758568"/>
    <lineage>
        <taxon>Bacteria</taxon>
        <taxon>Pseudomonadati</taxon>
        <taxon>Pseudomonadota</taxon>
        <taxon>Betaproteobacteria</taxon>
        <taxon>Burkholderiales</taxon>
        <taxon>Oxalobacteraceae</taxon>
        <taxon>Telluria group</taxon>
        <taxon>Rugamonas</taxon>
    </lineage>
</organism>
<dbReference type="EMBL" id="JACEZS010000024">
    <property type="protein sequence ID" value="MBA5608001.1"/>
    <property type="molecule type" value="Genomic_DNA"/>
</dbReference>
<dbReference type="RefSeq" id="WP_182220190.1">
    <property type="nucleotide sequence ID" value="NZ_JACEZS010000024.1"/>
</dbReference>
<evidence type="ECO:0000313" key="6">
    <source>
        <dbReference type="Proteomes" id="UP000566711"/>
    </source>
</evidence>
<dbReference type="Pfam" id="PF13302">
    <property type="entry name" value="Acetyltransf_3"/>
    <property type="match status" value="1"/>
</dbReference>
<evidence type="ECO:0000256" key="3">
    <source>
        <dbReference type="ARBA" id="ARBA00038502"/>
    </source>
</evidence>
<evidence type="ECO:0000313" key="5">
    <source>
        <dbReference type="EMBL" id="MBA5608001.1"/>
    </source>
</evidence>
<protein>
    <submittedName>
        <fullName evidence="5">GNAT family N-acetyltransferase</fullName>
    </submittedName>
</protein>
<evidence type="ECO:0000256" key="2">
    <source>
        <dbReference type="ARBA" id="ARBA00023315"/>
    </source>
</evidence>
<feature type="domain" description="N-acetyltransferase" evidence="4">
    <location>
        <begin position="3"/>
        <end position="169"/>
    </location>
</feature>
<dbReference type="PANTHER" id="PTHR43792">
    <property type="entry name" value="GNAT FAMILY, PUTATIVE (AFU_ORTHOLOGUE AFUA_3G00765)-RELATED-RELATED"/>
    <property type="match status" value="1"/>
</dbReference>
<evidence type="ECO:0000256" key="1">
    <source>
        <dbReference type="ARBA" id="ARBA00022679"/>
    </source>
</evidence>
<comment type="similarity">
    <text evidence="3">Belongs to the acetyltransferase family. RimJ subfamily.</text>
</comment>
<dbReference type="InterPro" id="IPR016181">
    <property type="entry name" value="Acyl_CoA_acyltransferase"/>
</dbReference>
<name>A0A7W2I8Z4_9BURK</name>
<reference evidence="5 6" key="1">
    <citation type="submission" date="2020-07" db="EMBL/GenBank/DDBJ databases">
        <title>Novel species isolated from subtropical streams in China.</title>
        <authorList>
            <person name="Lu H."/>
        </authorList>
    </citation>
    <scope>NUCLEOTIDE SEQUENCE [LARGE SCALE GENOMIC DNA]</scope>
    <source>
        <strain evidence="5 6">FT3S</strain>
    </source>
</reference>
<dbReference type="InterPro" id="IPR000182">
    <property type="entry name" value="GNAT_dom"/>
</dbReference>
<comment type="caution">
    <text evidence="5">The sequence shown here is derived from an EMBL/GenBank/DDBJ whole genome shotgun (WGS) entry which is preliminary data.</text>
</comment>
<proteinExistence type="inferred from homology"/>
<dbReference type="AlphaFoldDB" id="A0A7W2I8Z4"/>
<keyword evidence="1 5" id="KW-0808">Transferase</keyword>
<sequence length="169" mass="18407">MRIHIRTLRDDDHVALLAFEVANRQWFERFIEARDPAVYSPAGIKRHIGDCLAGYRQDSLHPCVITAPDGSILGRANLKDIDQATGVAEVGYRIAQAATGQGLATRALHHLAETARGRGLAQLVAIVSVANPASAAVAQHAGFRREAWLPSYAALATGTQDCWRYRLVL</sequence>
<dbReference type="Proteomes" id="UP000566711">
    <property type="component" value="Unassembled WGS sequence"/>
</dbReference>
<evidence type="ECO:0000259" key="4">
    <source>
        <dbReference type="PROSITE" id="PS51186"/>
    </source>
</evidence>
<dbReference type="SUPFAM" id="SSF55729">
    <property type="entry name" value="Acyl-CoA N-acyltransferases (Nat)"/>
    <property type="match status" value="1"/>
</dbReference>